<dbReference type="EMBL" id="CM046511">
    <property type="protein sequence ID" value="KAI8657138.1"/>
    <property type="molecule type" value="Genomic_DNA"/>
</dbReference>
<protein>
    <submittedName>
        <fullName evidence="1">NmrA domain-containing protein</fullName>
    </submittedName>
</protein>
<evidence type="ECO:0000313" key="1">
    <source>
        <dbReference type="EMBL" id="KAI8657138.1"/>
    </source>
</evidence>
<keyword evidence="2" id="KW-1185">Reference proteome</keyword>
<proteinExistence type="predicted"/>
<reference evidence="1" key="1">
    <citation type="submission" date="2022-06" db="EMBL/GenBank/DDBJ databases">
        <title>Fusarium solani species complex genomes reveal bases of compartmentalisation and animal pathogenesis.</title>
        <authorList>
            <person name="Tsai I.J."/>
        </authorList>
    </citation>
    <scope>NUCLEOTIDE SEQUENCE</scope>
    <source>
        <strain evidence="1">Fu6.1</strain>
    </source>
</reference>
<comment type="caution">
    <text evidence="1">The sequence shown here is derived from an EMBL/GenBank/DDBJ whole genome shotgun (WGS) entry which is preliminary data.</text>
</comment>
<dbReference type="Proteomes" id="UP001065298">
    <property type="component" value="Chromosome 9"/>
</dbReference>
<accession>A0ACC0QK93</accession>
<sequence length="319" mass="34766">MTKSLKVAVVGATGTTGSAIIAGLLNSGETEFTVTALARPLSVDKPAYEALKRRGVTVVPIDIKGPKDDLVKVLSGVDVVVSAIVFTELDAEIPLADAAKAAGVKRFLQSALMCVIPPKGVVDFREQKEDILNHIQKICLPYTYLDAGWWYDIAIPQPPSQSGETPSATFLQGKLGADGNVPVAVAEITDIGRYVAKVIADPRTLNKRVFVYNETYTQNQLYDLVEKLTGTKIPRSYVSKEQVERLIDEARVAIASNPSSFEALGSLVLNQLFYSVTIRGDNTPDNAKYLGYLDGKELYPDFKFTAVEDYIKARFHTSS</sequence>
<organism evidence="1 2">
    <name type="scientific">Fusarium keratoplasticum</name>
    <dbReference type="NCBI Taxonomy" id="1328300"/>
    <lineage>
        <taxon>Eukaryota</taxon>
        <taxon>Fungi</taxon>
        <taxon>Dikarya</taxon>
        <taxon>Ascomycota</taxon>
        <taxon>Pezizomycotina</taxon>
        <taxon>Sordariomycetes</taxon>
        <taxon>Hypocreomycetidae</taxon>
        <taxon>Hypocreales</taxon>
        <taxon>Nectriaceae</taxon>
        <taxon>Fusarium</taxon>
        <taxon>Fusarium solani species complex</taxon>
    </lineage>
</organism>
<gene>
    <name evidence="1" type="ORF">NCS57_01091300</name>
</gene>
<evidence type="ECO:0000313" key="2">
    <source>
        <dbReference type="Proteomes" id="UP001065298"/>
    </source>
</evidence>
<name>A0ACC0QK93_9HYPO</name>